<reference evidence="5 6" key="1">
    <citation type="journal article" date="2016" name="Sci. Rep.">
        <title>Peltaster fructicola genome reveals evolution from an invasive phytopathogen to an ectophytic parasite.</title>
        <authorList>
            <person name="Xu C."/>
            <person name="Chen H."/>
            <person name="Gleason M.L."/>
            <person name="Xu J.R."/>
            <person name="Liu H."/>
            <person name="Zhang R."/>
            <person name="Sun G."/>
        </authorList>
    </citation>
    <scope>NUCLEOTIDE SEQUENCE [LARGE SCALE GENOMIC DNA]</scope>
    <source>
        <strain evidence="5 6">LNHT1506</strain>
    </source>
</reference>
<proteinExistence type="predicted"/>
<sequence length="642" mass="70980">MPTSANVSFPLVPARPQISVPAGEDGDKRPRDGGHKEQGRTSSSEWVDVDEDKPRRRRKAKRMPSSNEISKKQHIKPTEKRSVSSDIGRFFPKLSQILETNEPKSQPRSRATEARTYTRAEASPTHRRPARTRESSLQRQQESLLHFNASLLSVISGLTASTDRSSGSNSTVTQRSYRRRPDSVSRRPHRNYRRAMSEVSSLVSAPTRSQVDYQYDDDDEESVVSSAPSSHHQSEVDSSDAPGTPSSRSTYSSSNLPPDNHAKHKQYERASSPSAESSVVPSVTGSDVSGRSMSTYGEPSLIDGQFYYREPDLQPIDSPAPLAAPMPSHPSAFSAQYLEAMQRSHSHSSTSSEQAAQALQHYYPQALRSETNDPLSLLQPTTVQDALDSTPLAAPEPPSLEQRTLMGYEKLAVELASSSSPVRPMYRRFEFLNHRLLLHLQDELAELEEQLRRADEIIAHMASNGPPSPASRRDEAYRGADIHHHRTALLGRIFLKTEQYNKAMSSYSAMIRNCTPARTDDVASYRSWMVKESPITEVEARFLSNAEDLVTPGTRRSDPAPVATTMLFCCSLMLILPPVLFAVVPTVLGRLAIVSIIAASLVALRLTTSLLLCFSFWDISACVAAFVLLMSTVALCVPQHAV</sequence>
<keyword evidence="3" id="KW-0472">Membrane</keyword>
<feature type="compositionally biased region" description="Polar residues" evidence="2">
    <location>
        <begin position="97"/>
        <end position="106"/>
    </location>
</feature>
<feature type="transmembrane region" description="Helical" evidence="3">
    <location>
        <begin position="562"/>
        <end position="584"/>
    </location>
</feature>
<evidence type="ECO:0000313" key="5">
    <source>
        <dbReference type="EMBL" id="QIW95987.1"/>
    </source>
</evidence>
<dbReference type="Pfam" id="PF20237">
    <property type="entry name" value="DUF6594"/>
    <property type="match status" value="1"/>
</dbReference>
<feature type="compositionally biased region" description="Polar residues" evidence="2">
    <location>
        <begin position="198"/>
        <end position="208"/>
    </location>
</feature>
<organism evidence="5 6">
    <name type="scientific">Peltaster fructicola</name>
    <dbReference type="NCBI Taxonomy" id="286661"/>
    <lineage>
        <taxon>Eukaryota</taxon>
        <taxon>Fungi</taxon>
        <taxon>Dikarya</taxon>
        <taxon>Ascomycota</taxon>
        <taxon>Pezizomycotina</taxon>
        <taxon>Dothideomycetes</taxon>
        <taxon>Dothideomycetes incertae sedis</taxon>
        <taxon>Peltaster</taxon>
    </lineage>
</organism>
<name>A0A6H0XMZ7_9PEZI</name>
<feature type="transmembrane region" description="Helical" evidence="3">
    <location>
        <begin position="614"/>
        <end position="637"/>
    </location>
</feature>
<feature type="compositionally biased region" description="Basic and acidic residues" evidence="2">
    <location>
        <begin position="25"/>
        <end position="39"/>
    </location>
</feature>
<dbReference type="AlphaFoldDB" id="A0A6H0XMZ7"/>
<keyword evidence="3" id="KW-1133">Transmembrane helix</keyword>
<dbReference type="InterPro" id="IPR046529">
    <property type="entry name" value="DUF6594"/>
</dbReference>
<keyword evidence="3" id="KW-0812">Transmembrane</keyword>
<feature type="region of interest" description="Disordered" evidence="2">
    <location>
        <begin position="1"/>
        <end position="139"/>
    </location>
</feature>
<feature type="compositionally biased region" description="Low complexity" evidence="2">
    <location>
        <begin position="270"/>
        <end position="283"/>
    </location>
</feature>
<feature type="coiled-coil region" evidence="1">
    <location>
        <begin position="437"/>
        <end position="464"/>
    </location>
</feature>
<feature type="region of interest" description="Disordered" evidence="2">
    <location>
        <begin position="160"/>
        <end position="297"/>
    </location>
</feature>
<evidence type="ECO:0000256" key="1">
    <source>
        <dbReference type="SAM" id="Coils"/>
    </source>
</evidence>
<feature type="domain" description="DUF6594" evidence="4">
    <location>
        <begin position="408"/>
        <end position="633"/>
    </location>
</feature>
<keyword evidence="1" id="KW-0175">Coiled coil</keyword>
<evidence type="ECO:0000256" key="2">
    <source>
        <dbReference type="SAM" id="MobiDB-lite"/>
    </source>
</evidence>
<dbReference type="PANTHER" id="PTHR34502:SF6">
    <property type="entry name" value="DUF6594 DOMAIN-CONTAINING PROTEIN"/>
    <property type="match status" value="1"/>
</dbReference>
<evidence type="ECO:0000313" key="6">
    <source>
        <dbReference type="Proteomes" id="UP000503462"/>
    </source>
</evidence>
<dbReference type="EMBL" id="CP051139">
    <property type="protein sequence ID" value="QIW95987.1"/>
    <property type="molecule type" value="Genomic_DNA"/>
</dbReference>
<protein>
    <recommendedName>
        <fullName evidence="4">DUF6594 domain-containing protein</fullName>
    </recommendedName>
</protein>
<dbReference type="OrthoDB" id="5416037at2759"/>
<feature type="compositionally biased region" description="Polar residues" evidence="2">
    <location>
        <begin position="284"/>
        <end position="297"/>
    </location>
</feature>
<evidence type="ECO:0000259" key="4">
    <source>
        <dbReference type="Pfam" id="PF20237"/>
    </source>
</evidence>
<accession>A0A6H0XMZ7</accession>
<dbReference type="PANTHER" id="PTHR34502">
    <property type="entry name" value="DUF6594 DOMAIN-CONTAINING PROTEIN-RELATED"/>
    <property type="match status" value="1"/>
</dbReference>
<evidence type="ECO:0000256" key="3">
    <source>
        <dbReference type="SAM" id="Phobius"/>
    </source>
</evidence>
<feature type="compositionally biased region" description="Polar residues" evidence="2">
    <location>
        <begin position="160"/>
        <end position="175"/>
    </location>
</feature>
<gene>
    <name evidence="5" type="ORF">AMS68_001505</name>
</gene>
<keyword evidence="6" id="KW-1185">Reference proteome</keyword>
<feature type="transmembrane region" description="Helical" evidence="3">
    <location>
        <begin position="591"/>
        <end position="608"/>
    </location>
</feature>
<dbReference type="Proteomes" id="UP000503462">
    <property type="component" value="Chromosome 1"/>
</dbReference>